<dbReference type="InterPro" id="IPR029033">
    <property type="entry name" value="His_PPase_superfam"/>
</dbReference>
<dbReference type="InterPro" id="IPR013078">
    <property type="entry name" value="His_Pase_superF_clade-1"/>
</dbReference>
<dbReference type="PANTHER" id="PTHR47623:SF1">
    <property type="entry name" value="OS09G0287300 PROTEIN"/>
    <property type="match status" value="1"/>
</dbReference>
<dbReference type="PANTHER" id="PTHR47623">
    <property type="entry name" value="OS09G0287300 PROTEIN"/>
    <property type="match status" value="1"/>
</dbReference>
<dbReference type="SUPFAM" id="SSF53254">
    <property type="entry name" value="Phosphoglycerate mutase-like"/>
    <property type="match status" value="1"/>
</dbReference>
<dbReference type="SMART" id="SM00855">
    <property type="entry name" value="PGAM"/>
    <property type="match status" value="1"/>
</dbReference>
<dbReference type="EMBL" id="BPFH01000005">
    <property type="protein sequence ID" value="GIT96360.1"/>
    <property type="molecule type" value="Genomic_DNA"/>
</dbReference>
<comment type="caution">
    <text evidence="1">The sequence shown here is derived from an EMBL/GenBank/DDBJ whole genome shotgun (WGS) entry which is preliminary data.</text>
</comment>
<organism evidence="1 2">
    <name type="scientific">Jannaschia pagri</name>
    <dbReference type="NCBI Taxonomy" id="2829797"/>
    <lineage>
        <taxon>Bacteria</taxon>
        <taxon>Pseudomonadati</taxon>
        <taxon>Pseudomonadota</taxon>
        <taxon>Alphaproteobacteria</taxon>
        <taxon>Rhodobacterales</taxon>
        <taxon>Roseobacteraceae</taxon>
        <taxon>Jannaschia</taxon>
    </lineage>
</organism>
<gene>
    <name evidence="1" type="ORF">JANAI62_29830</name>
</gene>
<dbReference type="Proteomes" id="UP000786693">
    <property type="component" value="Unassembled WGS sequence"/>
</dbReference>
<evidence type="ECO:0000313" key="2">
    <source>
        <dbReference type="Proteomes" id="UP000786693"/>
    </source>
</evidence>
<dbReference type="RefSeq" id="WP_220749847.1">
    <property type="nucleotide sequence ID" value="NZ_BPFH01000005.1"/>
</dbReference>
<proteinExistence type="predicted"/>
<keyword evidence="2" id="KW-1185">Reference proteome</keyword>
<protein>
    <submittedName>
        <fullName evidence="1">Phosphoglycerate mutase</fullName>
    </submittedName>
</protein>
<evidence type="ECO:0000313" key="1">
    <source>
        <dbReference type="EMBL" id="GIT96360.1"/>
    </source>
</evidence>
<accession>A0ABQ4NQ00</accession>
<sequence>MKLILLRHAKSSWGDALLEDFDRPLNRRGREAAPRIGAWLRTNGHTPDVILCSSALRTRQTRDGLGFDDVTTEYHDDLYLAGSDLILKRLTAGKGRTTMVIGHNPGMAEAAAQAVSAPPVHPDFDRYPTGACTVVQGPLPGRPIAFLVPRDLPA</sequence>
<dbReference type="Gene3D" id="3.40.50.1240">
    <property type="entry name" value="Phosphoglycerate mutase-like"/>
    <property type="match status" value="1"/>
</dbReference>
<dbReference type="CDD" id="cd07067">
    <property type="entry name" value="HP_PGM_like"/>
    <property type="match status" value="1"/>
</dbReference>
<dbReference type="Pfam" id="PF00300">
    <property type="entry name" value="His_Phos_1"/>
    <property type="match status" value="1"/>
</dbReference>
<name>A0ABQ4NQ00_9RHOB</name>
<reference evidence="1 2" key="1">
    <citation type="submission" date="2021-05" db="EMBL/GenBank/DDBJ databases">
        <title>Bacteria Genome sequencing.</title>
        <authorList>
            <person name="Takabe Y."/>
            <person name="Nakajima Y."/>
            <person name="Suzuki S."/>
            <person name="Shiozaki T."/>
        </authorList>
    </citation>
    <scope>NUCLEOTIDE SEQUENCE [LARGE SCALE GENOMIC DNA]</scope>
    <source>
        <strain evidence="1 2">AI_62</strain>
    </source>
</reference>